<dbReference type="STRING" id="476652.DEAC_c40350"/>
<dbReference type="GO" id="GO:0004518">
    <property type="term" value="F:nuclease activity"/>
    <property type="evidence" value="ECO:0007669"/>
    <property type="project" value="UniProtKB-KW"/>
</dbReference>
<dbReference type="GO" id="GO:0003676">
    <property type="term" value="F:nucleic acid binding"/>
    <property type="evidence" value="ECO:0007669"/>
    <property type="project" value="InterPro"/>
</dbReference>
<dbReference type="Gene3D" id="3.40.1350.10">
    <property type="match status" value="1"/>
</dbReference>
<evidence type="ECO:0000256" key="1">
    <source>
        <dbReference type="ARBA" id="ARBA00001946"/>
    </source>
</evidence>
<organism evidence="5 6">
    <name type="scientific">Desulfosporosinus acididurans</name>
    <dbReference type="NCBI Taxonomy" id="476652"/>
    <lineage>
        <taxon>Bacteria</taxon>
        <taxon>Bacillati</taxon>
        <taxon>Bacillota</taxon>
        <taxon>Clostridia</taxon>
        <taxon>Eubacteriales</taxon>
        <taxon>Desulfitobacteriaceae</taxon>
        <taxon>Desulfosporosinus</taxon>
    </lineage>
</organism>
<dbReference type="RefSeq" id="WP_047811804.1">
    <property type="nucleotide sequence ID" value="NZ_LDZY01000018.1"/>
</dbReference>
<dbReference type="PATRIC" id="fig|476652.3.peg.4275"/>
<keyword evidence="6" id="KW-1185">Reference proteome</keyword>
<dbReference type="InterPro" id="IPR011856">
    <property type="entry name" value="tRNA_endonuc-like_dom_sf"/>
</dbReference>
<keyword evidence="3" id="KW-0378">Hydrolase</keyword>
<accession>A0A0J1IHA6</accession>
<dbReference type="Pfam" id="PF08774">
    <property type="entry name" value="VRR_NUC"/>
    <property type="match status" value="1"/>
</dbReference>
<evidence type="ECO:0000313" key="5">
    <source>
        <dbReference type="EMBL" id="KLU64041.1"/>
    </source>
</evidence>
<dbReference type="AlphaFoldDB" id="A0A0J1IHA6"/>
<keyword evidence="2" id="KW-0540">Nuclease</keyword>
<sequence>MNHLESDEQISLFQWAKLAQGKYPELKLLHSIPNGGKRNAREAARLKQEGEKAGVSDIFLPVARGNHHGLYIELKVRGGKLSDNQKWWIAETTKQGYYSTVCFGWVEAKDVIEDYLRTG</sequence>
<gene>
    <name evidence="5" type="ORF">DEAC_c40350</name>
</gene>
<evidence type="ECO:0000313" key="6">
    <source>
        <dbReference type="Proteomes" id="UP000036356"/>
    </source>
</evidence>
<dbReference type="Proteomes" id="UP000036356">
    <property type="component" value="Unassembled WGS sequence"/>
</dbReference>
<name>A0A0J1IHA6_9FIRM</name>
<feature type="domain" description="VRR-NUC" evidence="4">
    <location>
        <begin position="31"/>
        <end position="102"/>
    </location>
</feature>
<comment type="caution">
    <text evidence="5">The sequence shown here is derived from an EMBL/GenBank/DDBJ whole genome shotgun (WGS) entry which is preliminary data.</text>
</comment>
<comment type="cofactor">
    <cofactor evidence="1">
        <name>Mg(2+)</name>
        <dbReference type="ChEBI" id="CHEBI:18420"/>
    </cofactor>
</comment>
<evidence type="ECO:0000256" key="2">
    <source>
        <dbReference type="ARBA" id="ARBA00022722"/>
    </source>
</evidence>
<protein>
    <submittedName>
        <fullName evidence="5">VRR-NUC domain protein</fullName>
    </submittedName>
</protein>
<evidence type="ECO:0000256" key="3">
    <source>
        <dbReference type="ARBA" id="ARBA00022801"/>
    </source>
</evidence>
<reference evidence="5 6" key="1">
    <citation type="submission" date="2015-06" db="EMBL/GenBank/DDBJ databases">
        <title>Draft genome of the moderately acidophilic sulfate reducer Candidatus Desulfosporosinus acididurans strain M1.</title>
        <authorList>
            <person name="Poehlein A."/>
            <person name="Petzsch P."/>
            <person name="Johnson B.D."/>
            <person name="Schloemann M."/>
            <person name="Daniel R."/>
            <person name="Muehling M."/>
        </authorList>
    </citation>
    <scope>NUCLEOTIDE SEQUENCE [LARGE SCALE GENOMIC DNA]</scope>
    <source>
        <strain evidence="5 6">M1</strain>
    </source>
</reference>
<dbReference type="InterPro" id="IPR014883">
    <property type="entry name" value="VRR_NUC"/>
</dbReference>
<proteinExistence type="predicted"/>
<evidence type="ECO:0000259" key="4">
    <source>
        <dbReference type="Pfam" id="PF08774"/>
    </source>
</evidence>
<dbReference type="GO" id="GO:0016788">
    <property type="term" value="F:hydrolase activity, acting on ester bonds"/>
    <property type="evidence" value="ECO:0007669"/>
    <property type="project" value="InterPro"/>
</dbReference>
<dbReference type="EMBL" id="LDZY01000018">
    <property type="protein sequence ID" value="KLU64041.1"/>
    <property type="molecule type" value="Genomic_DNA"/>
</dbReference>